<dbReference type="PANTHER" id="PTHR37017:SF10">
    <property type="entry name" value="AB HYDROLASE-1 DOMAIN-CONTAINING PROTEIN"/>
    <property type="match status" value="1"/>
</dbReference>
<dbReference type="Pfam" id="PF12697">
    <property type="entry name" value="Abhydrolase_6"/>
    <property type="match status" value="1"/>
</dbReference>
<evidence type="ECO:0000313" key="3">
    <source>
        <dbReference type="Proteomes" id="UP001583193"/>
    </source>
</evidence>
<dbReference type="Gene3D" id="3.40.50.1820">
    <property type="entry name" value="alpha/beta hydrolase"/>
    <property type="match status" value="1"/>
</dbReference>
<dbReference type="InterPro" id="IPR000073">
    <property type="entry name" value="AB_hydrolase_1"/>
</dbReference>
<reference evidence="2 3" key="1">
    <citation type="journal article" date="2024" name="IMA Fungus">
        <title>IMA Genome - F19 : A genome assembly and annotation guide to empower mycologists, including annotated draft genome sequences of Ceratocystis pirilliformis, Diaporthe australafricana, Fusarium ophioides, Paecilomyces lecythidis, and Sporothrix stenoceras.</title>
        <authorList>
            <person name="Aylward J."/>
            <person name="Wilson A.M."/>
            <person name="Visagie C.M."/>
            <person name="Spraker J."/>
            <person name="Barnes I."/>
            <person name="Buitendag C."/>
            <person name="Ceriani C."/>
            <person name="Del Mar Angel L."/>
            <person name="du Plessis D."/>
            <person name="Fuchs T."/>
            <person name="Gasser K."/>
            <person name="Kramer D."/>
            <person name="Li W."/>
            <person name="Munsamy K."/>
            <person name="Piso A."/>
            <person name="Price J.L."/>
            <person name="Sonnekus B."/>
            <person name="Thomas C."/>
            <person name="van der Nest A."/>
            <person name="van Dijk A."/>
            <person name="van Heerden A."/>
            <person name="van Vuuren N."/>
            <person name="Yilmaz N."/>
            <person name="Duong T.A."/>
            <person name="van der Merwe N.A."/>
            <person name="Wingfield M.J."/>
            <person name="Wingfield B.D."/>
        </authorList>
    </citation>
    <scope>NUCLEOTIDE SEQUENCE [LARGE SCALE GENOMIC DNA]</scope>
    <source>
        <strain evidence="2 3">CMW 18167</strain>
    </source>
</reference>
<comment type="caution">
    <text evidence="2">The sequence shown here is derived from an EMBL/GenBank/DDBJ whole genome shotgun (WGS) entry which is preliminary data.</text>
</comment>
<dbReference type="PANTHER" id="PTHR37017">
    <property type="entry name" value="AB HYDROLASE-1 DOMAIN-CONTAINING PROTEIN-RELATED"/>
    <property type="match status" value="1"/>
</dbReference>
<sequence length="260" mass="28062">MADSKKPTLVIVPGGWHAPSTYSKLTAALEAAGYEVRIPALLSVSNSRPPTADLNTDTEVVKDFVTELVNEGHNIVVILHSYSGQVGSNALTGLGVEERSKAGKVGGVAHLVYMCASASLEGVSMIDKVKEFGHMELMPLAFDFAEDGSGVVAAPKVTMIGEGVPEEEAEAYINTFLRWNGKCMYQPISRAAWREIPLSYIYTTNDMTIPLVYQKSMVEAIEKEGCHVDTYELQTGHCPNLTATDGVVDIIKKVIAKVQA</sequence>
<evidence type="ECO:0000259" key="1">
    <source>
        <dbReference type="Pfam" id="PF12697"/>
    </source>
</evidence>
<protein>
    <recommendedName>
        <fullName evidence="1">AB hydrolase-1 domain-containing protein</fullName>
    </recommendedName>
</protein>
<feature type="domain" description="AB hydrolase-1" evidence="1">
    <location>
        <begin position="9"/>
        <end position="249"/>
    </location>
</feature>
<keyword evidence="3" id="KW-1185">Reference proteome</keyword>
<organism evidence="2 3">
    <name type="scientific">Paecilomyces lecythidis</name>
    <dbReference type="NCBI Taxonomy" id="3004212"/>
    <lineage>
        <taxon>Eukaryota</taxon>
        <taxon>Fungi</taxon>
        <taxon>Dikarya</taxon>
        <taxon>Ascomycota</taxon>
        <taxon>Pezizomycotina</taxon>
        <taxon>Eurotiomycetes</taxon>
        <taxon>Eurotiomycetidae</taxon>
        <taxon>Eurotiales</taxon>
        <taxon>Thermoascaceae</taxon>
        <taxon>Paecilomyces</taxon>
    </lineage>
</organism>
<proteinExistence type="predicted"/>
<dbReference type="SUPFAM" id="SSF53474">
    <property type="entry name" value="alpha/beta-Hydrolases"/>
    <property type="match status" value="1"/>
</dbReference>
<dbReference type="EMBL" id="JAVDPF010000025">
    <property type="protein sequence ID" value="KAL1872153.1"/>
    <property type="molecule type" value="Genomic_DNA"/>
</dbReference>
<gene>
    <name evidence="2" type="ORF">Plec18167_006756</name>
</gene>
<evidence type="ECO:0000313" key="2">
    <source>
        <dbReference type="EMBL" id="KAL1872153.1"/>
    </source>
</evidence>
<dbReference type="InterPro" id="IPR029058">
    <property type="entry name" value="AB_hydrolase_fold"/>
</dbReference>
<accession>A0ABR3X8B0</accession>
<name>A0ABR3X8B0_9EURO</name>
<dbReference type="Proteomes" id="UP001583193">
    <property type="component" value="Unassembled WGS sequence"/>
</dbReference>
<dbReference type="InterPro" id="IPR052897">
    <property type="entry name" value="Sec-Metab_Biosynth_Hydrolase"/>
</dbReference>